<dbReference type="GO" id="GO:0016757">
    <property type="term" value="F:glycosyltransferase activity"/>
    <property type="evidence" value="ECO:0007669"/>
    <property type="project" value="UniProtKB-KW"/>
</dbReference>
<dbReference type="OrthoDB" id="1094459at2"/>
<dbReference type="SUPFAM" id="SSF53756">
    <property type="entry name" value="UDP-Glycosyltransferase/glycogen phosphorylase"/>
    <property type="match status" value="1"/>
</dbReference>
<accession>A0A1D3UTY0</accession>
<organism evidence="2 3">
    <name type="scientific">Tannerella forsythia</name>
    <name type="common">Bacteroides forsythus</name>
    <dbReference type="NCBI Taxonomy" id="28112"/>
    <lineage>
        <taxon>Bacteria</taxon>
        <taxon>Pseudomonadati</taxon>
        <taxon>Bacteroidota</taxon>
        <taxon>Bacteroidia</taxon>
        <taxon>Bacteroidales</taxon>
        <taxon>Tannerellaceae</taxon>
        <taxon>Tannerella</taxon>
    </lineage>
</organism>
<evidence type="ECO:0000313" key="1">
    <source>
        <dbReference type="EMBL" id="PDP43656.1"/>
    </source>
</evidence>
<reference evidence="1 4" key="2">
    <citation type="submission" date="2017-09" db="EMBL/GenBank/DDBJ databases">
        <title>Phase variable restriction modification systems are present in the genome sequences of periodontal pathogens Prevotella intermedia, Tannerella forsythia and Porphyromonas gingivalis.</title>
        <authorList>
            <person name="Haigh R.D."/>
            <person name="Crawford L."/>
            <person name="Ralph J."/>
            <person name="Wanford J."/>
            <person name="Vartoukian S.R."/>
            <person name="Hijazib K."/>
            <person name="Wade W."/>
            <person name="Oggioni M.R."/>
        </authorList>
    </citation>
    <scope>NUCLEOTIDE SEQUENCE [LARGE SCALE GENOMIC DNA]</scope>
    <source>
        <strain evidence="1 4">WW11663</strain>
    </source>
</reference>
<evidence type="ECO:0000313" key="2">
    <source>
        <dbReference type="EMBL" id="SCQ23525.1"/>
    </source>
</evidence>
<evidence type="ECO:0000313" key="3">
    <source>
        <dbReference type="Proteomes" id="UP000182057"/>
    </source>
</evidence>
<keyword evidence="1" id="KW-0808">Transferase</keyword>
<dbReference type="Proteomes" id="UP000219259">
    <property type="component" value="Unassembled WGS sequence"/>
</dbReference>
<sequence>MNKTLHVVALNIPWPANYGGVIDIYYKVKALHECGVKIILHCFEYERPHAAELEAICKEVHYYRRRTGWQTNISLLPYNVYSRKDERLLRNLRKDDYPILFEGLHTCYYLTDPELAGRIKIFRGCNIEHDYYHAIGQAEHHPLKKLFYHVEAERFRRFEQKVEDAQIMLAVSMKDCTYLRKTFPKNHVEFMPCFHAYNAITSKEGQSGMLLYHAKLSVKENETAALYLIRNVFGKLSPFRCIIAGMNPSRRLLKEAARYPNISVEANPVAERIDRLIGEAHIHLLVTFQDTGLKLKLLNSLFAGRHVVVNPPMLAGSGLDELCHIAETPEQMIATCRRLMKQPFTASEIERREQLLFPTYSNRYQAEQLVRMIYEDYDTVSPLPSTYTFLQSRPEDSSR</sequence>
<name>A0A1D3UTY0_TANFO</name>
<evidence type="ECO:0000313" key="4">
    <source>
        <dbReference type="Proteomes" id="UP000219259"/>
    </source>
</evidence>
<dbReference type="EMBL" id="NSLJ01000016">
    <property type="protein sequence ID" value="PDP43656.1"/>
    <property type="molecule type" value="Genomic_DNA"/>
</dbReference>
<dbReference type="EMBL" id="FMMM01000070">
    <property type="protein sequence ID" value="SCQ23525.1"/>
    <property type="molecule type" value="Genomic_DNA"/>
</dbReference>
<dbReference type="AlphaFoldDB" id="A0A1D3UTY0"/>
<dbReference type="RefSeq" id="WP_074450105.1">
    <property type="nucleotide sequence ID" value="NZ_FMMM01000070.1"/>
</dbReference>
<dbReference type="Proteomes" id="UP000182057">
    <property type="component" value="Unassembled WGS sequence"/>
</dbReference>
<reference evidence="2 3" key="1">
    <citation type="submission" date="2016-09" db="EMBL/GenBank/DDBJ databases">
        <authorList>
            <person name="Capua I."/>
            <person name="De Benedictis P."/>
            <person name="Joannis T."/>
            <person name="Lombin L.H."/>
            <person name="Cattoli G."/>
        </authorList>
    </citation>
    <scope>NUCLEOTIDE SEQUENCE [LARGE SCALE GENOMIC DNA]</scope>
    <source>
        <strain evidence="2 3">UB20</strain>
    </source>
</reference>
<gene>
    <name evidence="1" type="ORF">CLI86_07540</name>
    <name evidence="2" type="ORF">TFUB20_02091</name>
</gene>
<protein>
    <submittedName>
        <fullName evidence="1">Mannosyltransferase</fullName>
    </submittedName>
</protein>
<proteinExistence type="predicted"/>
<keyword evidence="1" id="KW-0328">Glycosyltransferase</keyword>